<dbReference type="AlphaFoldDB" id="A0A4R4YQC3"/>
<evidence type="ECO:0000313" key="3">
    <source>
        <dbReference type="Proteomes" id="UP000295124"/>
    </source>
</evidence>
<feature type="transmembrane region" description="Helical" evidence="1">
    <location>
        <begin position="104"/>
        <end position="122"/>
    </location>
</feature>
<organism evidence="2 3">
    <name type="scientific">Kribbella antibiotica</name>
    <dbReference type="NCBI Taxonomy" id="190195"/>
    <lineage>
        <taxon>Bacteria</taxon>
        <taxon>Bacillati</taxon>
        <taxon>Actinomycetota</taxon>
        <taxon>Actinomycetes</taxon>
        <taxon>Propionibacteriales</taxon>
        <taxon>Kribbellaceae</taxon>
        <taxon>Kribbella</taxon>
    </lineage>
</organism>
<name>A0A4R4YQC3_9ACTN</name>
<comment type="caution">
    <text evidence="2">The sequence shown here is derived from an EMBL/GenBank/DDBJ whole genome shotgun (WGS) entry which is preliminary data.</text>
</comment>
<protein>
    <submittedName>
        <fullName evidence="2">Uncharacterized protein</fullName>
    </submittedName>
</protein>
<feature type="transmembrane region" description="Helical" evidence="1">
    <location>
        <begin position="78"/>
        <end position="98"/>
    </location>
</feature>
<keyword evidence="1" id="KW-0472">Membrane</keyword>
<feature type="transmembrane region" description="Helical" evidence="1">
    <location>
        <begin position="46"/>
        <end position="71"/>
    </location>
</feature>
<reference evidence="2 3" key="1">
    <citation type="submission" date="2019-03" db="EMBL/GenBank/DDBJ databases">
        <title>Draft genome sequences of novel Actinobacteria.</title>
        <authorList>
            <person name="Sahin N."/>
            <person name="Ay H."/>
            <person name="Saygin H."/>
        </authorList>
    </citation>
    <scope>NUCLEOTIDE SEQUENCE [LARGE SCALE GENOMIC DNA]</scope>
    <source>
        <strain evidence="2 3">JCM 13523</strain>
    </source>
</reference>
<proteinExistence type="predicted"/>
<gene>
    <name evidence="2" type="ORF">E1263_34665</name>
</gene>
<keyword evidence="1" id="KW-1133">Transmembrane helix</keyword>
<evidence type="ECO:0000313" key="2">
    <source>
        <dbReference type="EMBL" id="TDD47346.1"/>
    </source>
</evidence>
<accession>A0A4R4YQC3</accession>
<dbReference type="Proteomes" id="UP000295124">
    <property type="component" value="Unassembled WGS sequence"/>
</dbReference>
<evidence type="ECO:0000256" key="1">
    <source>
        <dbReference type="SAM" id="Phobius"/>
    </source>
</evidence>
<sequence>MFSLKPWLWIANASATLLLAVAIIAQLVDAGSPDDSSCGPQCDPHGYTVIFIGLPSVLGALFTLNAVGFLVARRRAGLWLAVIAAAGCAFELLLLRSLLSTVRIVEVGLVIVVTVVLAILGLRTPPVPARPPYRLPEPPYPPA</sequence>
<dbReference type="EMBL" id="SMKX01000153">
    <property type="protein sequence ID" value="TDD47346.1"/>
    <property type="molecule type" value="Genomic_DNA"/>
</dbReference>
<keyword evidence="1" id="KW-0812">Transmembrane</keyword>
<keyword evidence="3" id="KW-1185">Reference proteome</keyword>
<dbReference type="RefSeq" id="WP_132175240.1">
    <property type="nucleotide sequence ID" value="NZ_SMKX01000153.1"/>
</dbReference>